<dbReference type="AlphaFoldDB" id="A0A5P8E928"/>
<evidence type="ECO:0000313" key="8">
    <source>
        <dbReference type="Proteomes" id="UP000249375"/>
    </source>
</evidence>
<dbReference type="GO" id="GO:0004601">
    <property type="term" value="F:peroxidase activity"/>
    <property type="evidence" value="ECO:0007669"/>
    <property type="project" value="UniProtKB-KW"/>
</dbReference>
<dbReference type="GO" id="GO:0034599">
    <property type="term" value="P:cellular response to oxidative stress"/>
    <property type="evidence" value="ECO:0007669"/>
    <property type="project" value="TreeGrafter"/>
</dbReference>
<dbReference type="PRINTS" id="PR01011">
    <property type="entry name" value="GLUTPROXDASE"/>
</dbReference>
<sequence length="209" mass="23574">MKRILLLIVAVICLTASAQKNIYGFYALDAKERDVSMSAYKGKVILIVNTATKCGFTPQYTELQAFYEKYKDRGLVILDFPCNQFGNQAPGSMKEIQNFCSANFNVTFPQFSKVLVNGEGETPLFTFLKKKLPFKGFDTSNQTGAFMDNMLRKQDANYDRKSDVKWNFTKFLVNTKGKPVMRFEPTAPISEVEAAIIRELAKVVVSAIK</sequence>
<keyword evidence="6" id="KW-0732">Signal</keyword>
<dbReference type="OrthoDB" id="9789406at2"/>
<evidence type="ECO:0000256" key="1">
    <source>
        <dbReference type="ARBA" id="ARBA00006926"/>
    </source>
</evidence>
<feature type="chain" id="PRO_5024384426" description="Glutathione peroxidase" evidence="6">
    <location>
        <begin position="19"/>
        <end position="209"/>
    </location>
</feature>
<dbReference type="SUPFAM" id="SSF52833">
    <property type="entry name" value="Thioredoxin-like"/>
    <property type="match status" value="1"/>
</dbReference>
<feature type="active site" evidence="4">
    <location>
        <position position="54"/>
    </location>
</feature>
<evidence type="ECO:0000256" key="2">
    <source>
        <dbReference type="ARBA" id="ARBA00022559"/>
    </source>
</evidence>
<gene>
    <name evidence="7" type="ORF">C7Y71_010755</name>
</gene>
<accession>A0A5P8E928</accession>
<dbReference type="EMBL" id="CP033459">
    <property type="protein sequence ID" value="QFQ13452.1"/>
    <property type="molecule type" value="Genomic_DNA"/>
</dbReference>
<dbReference type="InterPro" id="IPR029760">
    <property type="entry name" value="GPX_CS"/>
</dbReference>
<dbReference type="PROSITE" id="PS51355">
    <property type="entry name" value="GLUTATHIONE_PEROXID_3"/>
    <property type="match status" value="1"/>
</dbReference>
<feature type="signal peptide" evidence="6">
    <location>
        <begin position="1"/>
        <end position="18"/>
    </location>
</feature>
<evidence type="ECO:0000313" key="7">
    <source>
        <dbReference type="EMBL" id="QFQ13452.1"/>
    </source>
</evidence>
<dbReference type="InterPro" id="IPR000889">
    <property type="entry name" value="Glutathione_peroxidase"/>
</dbReference>
<keyword evidence="3 5" id="KW-0560">Oxidoreductase</keyword>
<keyword evidence="8" id="KW-1185">Reference proteome</keyword>
<name>A0A5P8E928_9BACT</name>
<dbReference type="RefSeq" id="WP_111897681.1">
    <property type="nucleotide sequence ID" value="NZ_CP033459.1"/>
</dbReference>
<comment type="similarity">
    <text evidence="1 5">Belongs to the glutathione peroxidase family.</text>
</comment>
<evidence type="ECO:0000256" key="5">
    <source>
        <dbReference type="RuleBase" id="RU000499"/>
    </source>
</evidence>
<reference evidence="7 8" key="1">
    <citation type="submission" date="2018-11" db="EMBL/GenBank/DDBJ databases">
        <authorList>
            <person name="Na S.W."/>
            <person name="Baik M."/>
        </authorList>
    </citation>
    <scope>NUCLEOTIDE SEQUENCE [LARGE SCALE GENOMIC DNA]</scope>
    <source>
        <strain evidence="7 8">E39</strain>
    </source>
</reference>
<protein>
    <recommendedName>
        <fullName evidence="5">Glutathione peroxidase</fullName>
    </recommendedName>
</protein>
<keyword evidence="2 5" id="KW-0575">Peroxidase</keyword>
<dbReference type="CDD" id="cd00340">
    <property type="entry name" value="GSH_Peroxidase"/>
    <property type="match status" value="1"/>
</dbReference>
<dbReference type="Proteomes" id="UP000249375">
    <property type="component" value="Chromosome"/>
</dbReference>
<dbReference type="PIRSF" id="PIRSF000303">
    <property type="entry name" value="Glutathion_perox"/>
    <property type="match status" value="1"/>
</dbReference>
<dbReference type="InterPro" id="IPR036249">
    <property type="entry name" value="Thioredoxin-like_sf"/>
</dbReference>
<dbReference type="Pfam" id="PF00255">
    <property type="entry name" value="GSHPx"/>
    <property type="match status" value="1"/>
</dbReference>
<dbReference type="KEGG" id="alq:C7Y71_010755"/>
<dbReference type="InterPro" id="IPR029759">
    <property type="entry name" value="GPX_AS"/>
</dbReference>
<dbReference type="PANTHER" id="PTHR11592:SF78">
    <property type="entry name" value="GLUTATHIONE PEROXIDASE"/>
    <property type="match status" value="1"/>
</dbReference>
<dbReference type="Gene3D" id="3.40.30.10">
    <property type="entry name" value="Glutaredoxin"/>
    <property type="match status" value="1"/>
</dbReference>
<dbReference type="FunFam" id="3.40.30.10:FF:000010">
    <property type="entry name" value="Glutathione peroxidase"/>
    <property type="match status" value="1"/>
</dbReference>
<dbReference type="PROSITE" id="PS00763">
    <property type="entry name" value="GLUTATHIONE_PEROXID_2"/>
    <property type="match status" value="1"/>
</dbReference>
<organism evidence="7 8">
    <name type="scientific">Pseudoprevotella muciniphila</name>
    <dbReference type="NCBI Taxonomy" id="2133944"/>
    <lineage>
        <taxon>Bacteria</taxon>
        <taxon>Pseudomonadati</taxon>
        <taxon>Bacteroidota</taxon>
        <taxon>Bacteroidia</taxon>
        <taxon>Bacteroidales</taxon>
        <taxon>Prevotellaceae</taxon>
        <taxon>Pseudoprevotella</taxon>
    </lineage>
</organism>
<dbReference type="PROSITE" id="PS00460">
    <property type="entry name" value="GLUTATHIONE_PEROXID_1"/>
    <property type="match status" value="1"/>
</dbReference>
<evidence type="ECO:0000256" key="6">
    <source>
        <dbReference type="SAM" id="SignalP"/>
    </source>
</evidence>
<evidence type="ECO:0000256" key="3">
    <source>
        <dbReference type="ARBA" id="ARBA00023002"/>
    </source>
</evidence>
<dbReference type="PANTHER" id="PTHR11592">
    <property type="entry name" value="GLUTATHIONE PEROXIDASE"/>
    <property type="match status" value="1"/>
</dbReference>
<evidence type="ECO:0000256" key="4">
    <source>
        <dbReference type="PIRSR" id="PIRSR000303-1"/>
    </source>
</evidence>
<proteinExistence type="inferred from homology"/>